<feature type="domain" description="UGSC-like" evidence="1">
    <location>
        <begin position="8"/>
        <end position="98"/>
    </location>
</feature>
<organism evidence="2">
    <name type="scientific">marine metagenome</name>
    <dbReference type="NCBI Taxonomy" id="408172"/>
    <lineage>
        <taxon>unclassified sequences</taxon>
        <taxon>metagenomes</taxon>
        <taxon>ecological metagenomes</taxon>
    </lineage>
</organism>
<dbReference type="InterPro" id="IPR057767">
    <property type="entry name" value="UGSC-like_dom"/>
</dbReference>
<evidence type="ECO:0000259" key="1">
    <source>
        <dbReference type="Pfam" id="PF24696"/>
    </source>
</evidence>
<evidence type="ECO:0000313" key="2">
    <source>
        <dbReference type="EMBL" id="SVA26642.1"/>
    </source>
</evidence>
<accession>A0A381UEK4</accession>
<dbReference type="AlphaFoldDB" id="A0A381UEK4"/>
<dbReference type="Pfam" id="PF24696">
    <property type="entry name" value="UGSC"/>
    <property type="match status" value="1"/>
</dbReference>
<protein>
    <recommendedName>
        <fullName evidence="1">UGSC-like domain-containing protein</fullName>
    </recommendedName>
</protein>
<gene>
    <name evidence="2" type="ORF">METZ01_LOCUS79496</name>
</gene>
<proteinExistence type="predicted"/>
<reference evidence="2" key="1">
    <citation type="submission" date="2018-05" db="EMBL/GenBank/DDBJ databases">
        <authorList>
            <person name="Lanie J.A."/>
            <person name="Ng W.-L."/>
            <person name="Kazmierczak K.M."/>
            <person name="Andrzejewski T.M."/>
            <person name="Davidsen T.M."/>
            <person name="Wayne K.J."/>
            <person name="Tettelin H."/>
            <person name="Glass J.I."/>
            <person name="Rusch D."/>
            <person name="Podicherti R."/>
            <person name="Tsui H.-C.T."/>
            <person name="Winkler M.E."/>
        </authorList>
    </citation>
    <scope>NUCLEOTIDE SEQUENCE</scope>
</reference>
<sequence length="98" mass="10565">MQTTSEIQVLDPTVEPEVQSSLLADRPESLDGSVIGLLANGKKNSEELLQYVCEILSETFDIERSVADNKGNASRPCPPDLLEELSKSCDVIITASGD</sequence>
<name>A0A381UEK4_9ZZZZ</name>
<dbReference type="EMBL" id="UINC01006289">
    <property type="protein sequence ID" value="SVA26642.1"/>
    <property type="molecule type" value="Genomic_DNA"/>
</dbReference>